<evidence type="ECO:0000313" key="2">
    <source>
        <dbReference type="Proteomes" id="UP000037392"/>
    </source>
</evidence>
<dbReference type="Proteomes" id="UP000037392">
    <property type="component" value="Unassembled WGS sequence"/>
</dbReference>
<dbReference type="RefSeq" id="WP_045093705.1">
    <property type="nucleotide sequence ID" value="NZ_KQ235886.1"/>
</dbReference>
<proteinExistence type="predicted"/>
<gene>
    <name evidence="1" type="ORF">HMPREF9470_05255</name>
</gene>
<dbReference type="OrthoDB" id="9806961at2"/>
<sequence length="191" mass="21593">MSDDRIFTDRDCVEIGSGCSLKGKVVVLKESALEAGFVRPLYYCTGGNGANANALGKPVFLVNLKNGEFERCARDHVLGVLKPELLPDEEKLQLSQIRPLDALPLENHEPQYSGYSFLEDGRYAAGVWLCNEKEAMEYVEMQKLYQHRIMLCDRNDFCVWEVRDGRQVYPTQEALDQMRQGLEGSPGPIQM</sequence>
<dbReference type="PATRIC" id="fig|742734.4.peg.5620"/>
<comment type="caution">
    <text evidence="1">The sequence shown here is derived from an EMBL/GenBank/DDBJ whole genome shotgun (WGS) entry which is preliminary data.</text>
</comment>
<name>A0A0J9EA06_9FIRM</name>
<dbReference type="AlphaFoldDB" id="A0A0J9EA06"/>
<dbReference type="EMBL" id="ADLK01000049">
    <property type="protein sequence ID" value="KMW12530.1"/>
    <property type="molecule type" value="Genomic_DNA"/>
</dbReference>
<evidence type="ECO:0000313" key="1">
    <source>
        <dbReference type="EMBL" id="KMW12530.1"/>
    </source>
</evidence>
<dbReference type="GeneID" id="93165887"/>
<protein>
    <submittedName>
        <fullName evidence="1">Uncharacterized protein</fullName>
    </submittedName>
</protein>
<organism evidence="1 2">
    <name type="scientific">[Clostridium] citroniae WAL-19142</name>
    <dbReference type="NCBI Taxonomy" id="742734"/>
    <lineage>
        <taxon>Bacteria</taxon>
        <taxon>Bacillati</taxon>
        <taxon>Bacillota</taxon>
        <taxon>Clostridia</taxon>
        <taxon>Lachnospirales</taxon>
        <taxon>Lachnospiraceae</taxon>
        <taxon>Enterocloster</taxon>
    </lineage>
</organism>
<accession>A0A0J9EA06</accession>
<reference evidence="1 2" key="1">
    <citation type="submission" date="2011-04" db="EMBL/GenBank/DDBJ databases">
        <title>The Genome Sequence of Clostridium citroniae WAL-19142.</title>
        <authorList>
            <consortium name="The Broad Institute Genome Sequencing Platform"/>
            <person name="Earl A."/>
            <person name="Ward D."/>
            <person name="Feldgarden M."/>
            <person name="Gevers D."/>
            <person name="Warren Y.A."/>
            <person name="Tyrrell K.L."/>
            <person name="Citron D.M."/>
            <person name="Goldstein E.J."/>
            <person name="Daigneault M."/>
            <person name="Allen-Vercoe E."/>
            <person name="Young S.K."/>
            <person name="Zeng Q."/>
            <person name="Gargeya S."/>
            <person name="Fitzgerald M."/>
            <person name="Haas B."/>
            <person name="Abouelleil A."/>
            <person name="Alvarado L."/>
            <person name="Arachchi H.M."/>
            <person name="Berlin A."/>
            <person name="Brown A."/>
            <person name="Chapman S.B."/>
            <person name="Chen Z."/>
            <person name="Dunbar C."/>
            <person name="Freedman E."/>
            <person name="Gearin G."/>
            <person name="Gellesch M."/>
            <person name="Goldberg J."/>
            <person name="Griggs A."/>
            <person name="Gujja S."/>
            <person name="Heilman E.R."/>
            <person name="Heiman D."/>
            <person name="Howarth C."/>
            <person name="Larson L."/>
            <person name="Lui A."/>
            <person name="MacDonald P.J."/>
            <person name="Mehta T."/>
            <person name="Montmayeur A."/>
            <person name="Murphy C."/>
            <person name="Neiman D."/>
            <person name="Pearson M."/>
            <person name="Priest M."/>
            <person name="Roberts A."/>
            <person name="Saif S."/>
            <person name="Shea T."/>
            <person name="Shenoy N."/>
            <person name="Sisk P."/>
            <person name="Stolte C."/>
            <person name="Sykes S."/>
            <person name="White J."/>
            <person name="Yandava C."/>
            <person name="Wortman J."/>
            <person name="Nusbaum C."/>
            <person name="Birren B."/>
        </authorList>
    </citation>
    <scope>NUCLEOTIDE SEQUENCE [LARGE SCALE GENOMIC DNA]</scope>
    <source>
        <strain evidence="1 2">WAL-19142</strain>
    </source>
</reference>